<evidence type="ECO:0000256" key="6">
    <source>
        <dbReference type="ARBA" id="ARBA00022970"/>
    </source>
</evidence>
<evidence type="ECO:0000256" key="4">
    <source>
        <dbReference type="ARBA" id="ARBA00022741"/>
    </source>
</evidence>
<accession>A0A292GT20</accession>
<dbReference type="GO" id="GO:0015807">
    <property type="term" value="P:L-amino acid transport"/>
    <property type="evidence" value="ECO:0007669"/>
    <property type="project" value="TreeGrafter"/>
</dbReference>
<dbReference type="NCBIfam" id="TIGR03410">
    <property type="entry name" value="urea_trans_UrtE"/>
    <property type="match status" value="1"/>
</dbReference>
<dbReference type="GO" id="GO:0015658">
    <property type="term" value="F:branched-chain amino acid transmembrane transporter activity"/>
    <property type="evidence" value="ECO:0007669"/>
    <property type="project" value="TreeGrafter"/>
</dbReference>
<dbReference type="EMBL" id="LC171369">
    <property type="protein sequence ID" value="BBA74371.1"/>
    <property type="molecule type" value="Genomic_DNA"/>
</dbReference>
<dbReference type="Pfam" id="PF00005">
    <property type="entry name" value="ABC_tran"/>
    <property type="match status" value="1"/>
</dbReference>
<dbReference type="InterPro" id="IPR003439">
    <property type="entry name" value="ABC_transporter-like_ATP-bd"/>
</dbReference>
<name>A0A292GT20_9HYPH</name>
<evidence type="ECO:0000313" key="8">
    <source>
        <dbReference type="EMBL" id="BBA74371.1"/>
    </source>
</evidence>
<dbReference type="InterPro" id="IPR052156">
    <property type="entry name" value="BCAA_Transport_ATP-bd_LivF"/>
</dbReference>
<dbReference type="InterPro" id="IPR003593">
    <property type="entry name" value="AAA+_ATPase"/>
</dbReference>
<dbReference type="PANTHER" id="PTHR43820:SF5">
    <property type="entry name" value="HIGH-AFFINITY BRANCHED-CHAIN AMINO ACID TRANSPORT ATP-BINDING PROTEIN"/>
    <property type="match status" value="1"/>
</dbReference>
<dbReference type="PROSITE" id="PS50893">
    <property type="entry name" value="ABC_TRANSPORTER_2"/>
    <property type="match status" value="1"/>
</dbReference>
<keyword evidence="4" id="KW-0547">Nucleotide-binding</keyword>
<dbReference type="GO" id="GO:0005886">
    <property type="term" value="C:plasma membrane"/>
    <property type="evidence" value="ECO:0007669"/>
    <property type="project" value="UniProtKB-SubCell"/>
</dbReference>
<evidence type="ECO:0000256" key="2">
    <source>
        <dbReference type="ARBA" id="ARBA00005417"/>
    </source>
</evidence>
<keyword evidence="6" id="KW-0029">Amino-acid transport</keyword>
<dbReference type="PANTHER" id="PTHR43820">
    <property type="entry name" value="HIGH-AFFINITY BRANCHED-CHAIN AMINO ACID TRANSPORT ATP-BINDING PROTEIN LIVF"/>
    <property type="match status" value="1"/>
</dbReference>
<organism evidence="8">
    <name type="scientific">Ochrobactrum sp. PW1</name>
    <dbReference type="NCBI Taxonomy" id="1882222"/>
    <lineage>
        <taxon>Bacteria</taxon>
        <taxon>Pseudomonadati</taxon>
        <taxon>Pseudomonadota</taxon>
        <taxon>Alphaproteobacteria</taxon>
        <taxon>Hyphomicrobiales</taxon>
        <taxon>Brucellaceae</taxon>
        <taxon>Brucella/Ochrobactrum group</taxon>
        <taxon>Ochrobactrum</taxon>
    </lineage>
</organism>
<comment type="similarity">
    <text evidence="2">Belongs to the ABC transporter superfamily.</text>
</comment>
<sequence>MAIEDADQLLNLRTVSSAYGKSQVLWDVAFDLRKGDCATVLGRNGVGKTTLLKTIMGQIPCTGGHIYWHGHEVTEMQAHQRSRAGIGFVPQGRHVFPHLSVRENLEVGLSALTRKGISGAKKVPEMVFELFPKLTQIADRKAGVLSGGEQQQLAIGRALAGQPELLLLDEPTEGIQPNIVQQIEDALLRVRKELGVAILIVEQNLDFAWSFADRFFVMQRGRIVKEGRTETAPPDEVAALIHV</sequence>
<dbReference type="GO" id="GO:0005524">
    <property type="term" value="F:ATP binding"/>
    <property type="evidence" value="ECO:0007669"/>
    <property type="project" value="UniProtKB-KW"/>
</dbReference>
<feature type="domain" description="ABC transporter" evidence="7">
    <location>
        <begin position="10"/>
        <end position="243"/>
    </location>
</feature>
<dbReference type="GO" id="GO:0016887">
    <property type="term" value="F:ATP hydrolysis activity"/>
    <property type="evidence" value="ECO:0007669"/>
    <property type="project" value="InterPro"/>
</dbReference>
<dbReference type="CDD" id="cd03224">
    <property type="entry name" value="ABC_TM1139_LivF_branched"/>
    <property type="match status" value="1"/>
</dbReference>
<dbReference type="Gene3D" id="3.40.50.300">
    <property type="entry name" value="P-loop containing nucleotide triphosphate hydrolases"/>
    <property type="match status" value="1"/>
</dbReference>
<dbReference type="SUPFAM" id="SSF52540">
    <property type="entry name" value="P-loop containing nucleoside triphosphate hydrolases"/>
    <property type="match status" value="1"/>
</dbReference>
<keyword evidence="3" id="KW-0813">Transport</keyword>
<evidence type="ECO:0000259" key="7">
    <source>
        <dbReference type="PROSITE" id="PS50893"/>
    </source>
</evidence>
<reference evidence="8" key="1">
    <citation type="submission" date="2016-07" db="EMBL/GenBank/DDBJ databases">
        <title>Genomics reveals synergistic degradation of pyrene by five bacteria in a mangrove sediment-derived bacterial consortium.</title>
        <authorList>
            <person name="Wanapaisan P."/>
            <person name="Vejarano F."/>
            <person name="Chakraborty J."/>
            <person name="Shintani M."/>
            <person name="Muangchinda C."/>
            <person name="Laothamteep N."/>
            <person name="Suzuki-Minakuchi C."/>
            <person name="Inoue K."/>
            <person name="Nojiri H."/>
            <person name="Pinyakong O."/>
        </authorList>
    </citation>
    <scope>NUCLEOTIDE SEQUENCE</scope>
    <source>
        <strain evidence="8">PW1</strain>
    </source>
</reference>
<evidence type="ECO:0000256" key="3">
    <source>
        <dbReference type="ARBA" id="ARBA00022448"/>
    </source>
</evidence>
<comment type="subcellular location">
    <subcellularLocation>
        <location evidence="1">Cell inner membrane</location>
    </subcellularLocation>
</comment>
<dbReference type="InterPro" id="IPR017780">
    <property type="entry name" value="ABC_transptr_urea_ATP-bd_UrtE"/>
</dbReference>
<evidence type="ECO:0000256" key="5">
    <source>
        <dbReference type="ARBA" id="ARBA00022840"/>
    </source>
</evidence>
<dbReference type="AlphaFoldDB" id="A0A292GT20"/>
<proteinExistence type="inferred from homology"/>
<keyword evidence="5 8" id="KW-0067">ATP-binding</keyword>
<evidence type="ECO:0000256" key="1">
    <source>
        <dbReference type="ARBA" id="ARBA00004533"/>
    </source>
</evidence>
<protein>
    <submittedName>
        <fullName evidence="8">Branched-chain amino acid transport system ATP-binding protein</fullName>
    </submittedName>
</protein>
<dbReference type="InterPro" id="IPR027417">
    <property type="entry name" value="P-loop_NTPase"/>
</dbReference>
<dbReference type="SMART" id="SM00382">
    <property type="entry name" value="AAA"/>
    <property type="match status" value="1"/>
</dbReference>